<organism evidence="2 3">
    <name type="scientific">Abyssalbus ytuae</name>
    <dbReference type="NCBI Taxonomy" id="2926907"/>
    <lineage>
        <taxon>Bacteria</taxon>
        <taxon>Pseudomonadati</taxon>
        <taxon>Bacteroidota</taxon>
        <taxon>Flavobacteriia</taxon>
        <taxon>Flavobacteriales</taxon>
        <taxon>Flavobacteriaceae</taxon>
        <taxon>Abyssalbus</taxon>
    </lineage>
</organism>
<gene>
    <name evidence="2" type="ORF">MQE35_04580</name>
</gene>
<keyword evidence="1" id="KW-0472">Membrane</keyword>
<protein>
    <submittedName>
        <fullName evidence="2">GTP-binding protein</fullName>
    </submittedName>
</protein>
<evidence type="ECO:0000313" key="3">
    <source>
        <dbReference type="Proteomes" id="UP000831290"/>
    </source>
</evidence>
<dbReference type="AlphaFoldDB" id="A0A9E7CUK0"/>
<proteinExistence type="predicted"/>
<keyword evidence="3" id="KW-1185">Reference proteome</keyword>
<dbReference type="RefSeq" id="WP_255845058.1">
    <property type="nucleotide sequence ID" value="NZ_CP094358.1"/>
</dbReference>
<feature type="transmembrane region" description="Helical" evidence="1">
    <location>
        <begin position="119"/>
        <end position="138"/>
    </location>
</feature>
<reference evidence="2" key="1">
    <citation type="submission" date="2022-03" db="EMBL/GenBank/DDBJ databases">
        <title>Description of Abyssus ytuae gen. nov., sp. nov., a novel member of the family Flavobacteriaceae isolated from the sediment of Mariana Trench.</title>
        <authorList>
            <person name="Zhang J."/>
            <person name="Xu X."/>
        </authorList>
    </citation>
    <scope>NUCLEOTIDE SEQUENCE</scope>
    <source>
        <strain evidence="2">MT3330</strain>
    </source>
</reference>
<evidence type="ECO:0000256" key="1">
    <source>
        <dbReference type="SAM" id="Phobius"/>
    </source>
</evidence>
<feature type="transmembrane region" description="Helical" evidence="1">
    <location>
        <begin position="85"/>
        <end position="107"/>
    </location>
</feature>
<keyword evidence="1" id="KW-0812">Transmembrane</keyword>
<accession>A0A9E7CUK0</accession>
<keyword evidence="1" id="KW-1133">Transmembrane helix</keyword>
<sequence length="163" mass="19351">MALSNEINLRPRFNIELNKSFNSVLFAFLNNQNTDYKVKFIGEEIFIEIPEKEQYLWSPQLHIKINKIDENRSRLQGFFGQKSPVWSFFVFLHFWVAVVFVLFVLWTGLNWSMNKPISFQLQGIAIILIIWFIVYYIGKIGKAKGRKQMNELYNFMEKTIVKG</sequence>
<name>A0A9E7CUK0_9FLAO</name>
<dbReference type="KEGG" id="fbm:MQE35_04580"/>
<dbReference type="Proteomes" id="UP000831290">
    <property type="component" value="Chromosome"/>
</dbReference>
<evidence type="ECO:0000313" key="2">
    <source>
        <dbReference type="EMBL" id="UOB18567.1"/>
    </source>
</evidence>
<dbReference type="EMBL" id="CP094358">
    <property type="protein sequence ID" value="UOB18567.1"/>
    <property type="molecule type" value="Genomic_DNA"/>
</dbReference>